<organism evidence="2 3">
    <name type="scientific">Chlamydomonas incerta</name>
    <dbReference type="NCBI Taxonomy" id="51695"/>
    <lineage>
        <taxon>Eukaryota</taxon>
        <taxon>Viridiplantae</taxon>
        <taxon>Chlorophyta</taxon>
        <taxon>core chlorophytes</taxon>
        <taxon>Chlorophyceae</taxon>
        <taxon>CS clade</taxon>
        <taxon>Chlamydomonadales</taxon>
        <taxon>Chlamydomonadaceae</taxon>
        <taxon>Chlamydomonas</taxon>
    </lineage>
</organism>
<protein>
    <recommendedName>
        <fullName evidence="1">Peptidase M11 gametolysin domain-containing protein</fullName>
    </recommendedName>
</protein>
<evidence type="ECO:0000313" key="2">
    <source>
        <dbReference type="EMBL" id="KAG2443821.1"/>
    </source>
</evidence>
<dbReference type="OrthoDB" id="10617453at2759"/>
<keyword evidence="3" id="KW-1185">Reference proteome</keyword>
<evidence type="ECO:0000313" key="3">
    <source>
        <dbReference type="Proteomes" id="UP000650467"/>
    </source>
</evidence>
<evidence type="ECO:0000259" key="1">
    <source>
        <dbReference type="Pfam" id="PF05548"/>
    </source>
</evidence>
<dbReference type="Pfam" id="PF05548">
    <property type="entry name" value="Peptidase_M11"/>
    <property type="match status" value="1"/>
</dbReference>
<accession>A0A835WAK3</accession>
<reference evidence="2" key="1">
    <citation type="journal article" date="2020" name="bioRxiv">
        <title>Comparative genomics of Chlamydomonas.</title>
        <authorList>
            <person name="Craig R.J."/>
            <person name="Hasan A.R."/>
            <person name="Ness R.W."/>
            <person name="Keightley P.D."/>
        </authorList>
    </citation>
    <scope>NUCLEOTIDE SEQUENCE</scope>
    <source>
        <strain evidence="2">SAG 7.73</strain>
    </source>
</reference>
<comment type="caution">
    <text evidence="2">The sequence shown here is derived from an EMBL/GenBank/DDBJ whole genome shotgun (WGS) entry which is preliminary data.</text>
</comment>
<gene>
    <name evidence="2" type="ORF">HXX76_002164</name>
</gene>
<dbReference type="AlphaFoldDB" id="A0A835WAK3"/>
<name>A0A835WAK3_CHLIN</name>
<dbReference type="Proteomes" id="UP000650467">
    <property type="component" value="Unassembled WGS sequence"/>
</dbReference>
<dbReference type="InterPro" id="IPR008752">
    <property type="entry name" value="Peptidase_M11"/>
</dbReference>
<sequence length="436" mass="45946">MSFLELEGIIDFVTSNDGSAYLLRLDSNSKSSAAAQQLLDSGVRLLSLQPPADATEAQGGGLAAVLQRAGVRLGDRVSLVCGLVLPAAVPAAADRRARCLSVLGVKRLSTQYGSGEQAGSALGGRQFGLMALMEMDCSAGWPQGLGAAALAILGQPLKISSISVEAATAWLQRVDQELSGCSRGTLRLAVNDSEVLPVAVPCTLDWMLRMRTCDTVAASENLRDLMLQRIPLEYTRADVRILVVPALAVTFCGWRGVALPGDRQVVLPAGIEGDAAKGTSLPWLGVHEVLHLFGLQHAGTAASELSPRATSTEGDPTSPMGCEGCGPGVSICPNAPQMYYLGWADPLAELDEAALPIGRAVQLTIPLQSKYRVSLVRLLPTWLPPASYTHNLYLSFRRADDDEAGNDSIELGLDASYSGKLLVHQAGAAHRLFPGA</sequence>
<feature type="domain" description="Peptidase M11 gametolysin" evidence="1">
    <location>
        <begin position="159"/>
        <end position="428"/>
    </location>
</feature>
<dbReference type="EMBL" id="JAEHOC010000003">
    <property type="protein sequence ID" value="KAG2443821.1"/>
    <property type="molecule type" value="Genomic_DNA"/>
</dbReference>
<proteinExistence type="predicted"/>